<feature type="compositionally biased region" description="Low complexity" evidence="1">
    <location>
        <begin position="80"/>
        <end position="91"/>
    </location>
</feature>
<evidence type="ECO:0000313" key="2">
    <source>
        <dbReference type="EMBL" id="KIG14926.1"/>
    </source>
</evidence>
<gene>
    <name evidence="2" type="ORF">DB30_06228</name>
</gene>
<protein>
    <submittedName>
        <fullName evidence="2">Uncharacterized protein</fullName>
    </submittedName>
</protein>
<feature type="region of interest" description="Disordered" evidence="1">
    <location>
        <begin position="1"/>
        <end position="33"/>
    </location>
</feature>
<accession>A0A0C2CUX4</accession>
<organism evidence="2 3">
    <name type="scientific">Enhygromyxa salina</name>
    <dbReference type="NCBI Taxonomy" id="215803"/>
    <lineage>
        <taxon>Bacteria</taxon>
        <taxon>Pseudomonadati</taxon>
        <taxon>Myxococcota</taxon>
        <taxon>Polyangia</taxon>
        <taxon>Nannocystales</taxon>
        <taxon>Nannocystaceae</taxon>
        <taxon>Enhygromyxa</taxon>
    </lineage>
</organism>
<proteinExistence type="predicted"/>
<dbReference type="EMBL" id="JMCC02000063">
    <property type="protein sequence ID" value="KIG14926.1"/>
    <property type="molecule type" value="Genomic_DNA"/>
</dbReference>
<dbReference type="Proteomes" id="UP000031599">
    <property type="component" value="Unassembled WGS sequence"/>
</dbReference>
<evidence type="ECO:0000256" key="1">
    <source>
        <dbReference type="SAM" id="MobiDB-lite"/>
    </source>
</evidence>
<dbReference type="AlphaFoldDB" id="A0A0C2CUX4"/>
<sequence length="160" mass="16167">MPAPGCSKAANKASMAPDSQPDSTREAGGDLAYADDPLAELDALEGRMRALGLATARSKGATASPGDAVAVDGDDDEATADVAAAPEAAPAAEHDHPTATEQTGSRCGDLCDLSESICMLEVRICSLSDSHGEDPIYADACERAVDDCHTAGQACDACDA</sequence>
<name>A0A0C2CUX4_9BACT</name>
<comment type="caution">
    <text evidence="2">The sequence shown here is derived from an EMBL/GenBank/DDBJ whole genome shotgun (WGS) entry which is preliminary data.</text>
</comment>
<evidence type="ECO:0000313" key="3">
    <source>
        <dbReference type="Proteomes" id="UP000031599"/>
    </source>
</evidence>
<reference evidence="2 3" key="1">
    <citation type="submission" date="2014-12" db="EMBL/GenBank/DDBJ databases">
        <title>Genome assembly of Enhygromyxa salina DSM 15201.</title>
        <authorList>
            <person name="Sharma G."/>
            <person name="Subramanian S."/>
        </authorList>
    </citation>
    <scope>NUCLEOTIDE SEQUENCE [LARGE SCALE GENOMIC DNA]</scope>
    <source>
        <strain evidence="2 3">DSM 15201</strain>
    </source>
</reference>
<feature type="region of interest" description="Disordered" evidence="1">
    <location>
        <begin position="54"/>
        <end position="105"/>
    </location>
</feature>